<protein>
    <submittedName>
        <fullName evidence="2">Latrophilin Cirl</fullName>
    </submittedName>
</protein>
<dbReference type="WBParaSite" id="JU765_v2.g11973.t1">
    <property type="protein sequence ID" value="JU765_v2.g11973.t1"/>
    <property type="gene ID" value="JU765_v2.g11973"/>
</dbReference>
<sequence>MTQNQLVAYTFTCLVIVGFVYALDDAPASNTILLTKCEKETAKLSCPNGTVISIELGNYGRFSVTPCNPEADPSLSTSCFNEKTTSILKQRCEHKEECSFQVSNAVFGDVCPETSKYLEVNYNCVAAPATTTTTTTTPIPTTTTVTEKQLNLDSDSKSNEIDNFFDDKAVKFCPSVHERELNWPKTKGGRWARISCPLGTFGDAEWFCSDSGEWSPKTGADLSRCVSDFIRKLEKDVEDEPENLATQLETLKEVHSHVKRHKLIGGELLGIQSIVEKVVNNYGKIMKSSVFPDDGKRGTQMSRYLMESMNHLLGHQGKDAWSDVTPQKQHEIASSLLVSAEKLLAAVFPPTTTISEVETQNFVAKPNIFAQAATVKVEDH</sequence>
<evidence type="ECO:0000313" key="1">
    <source>
        <dbReference type="Proteomes" id="UP000887576"/>
    </source>
</evidence>
<dbReference type="Proteomes" id="UP000887576">
    <property type="component" value="Unplaced"/>
</dbReference>
<reference evidence="2" key="1">
    <citation type="submission" date="2022-11" db="UniProtKB">
        <authorList>
            <consortium name="WormBaseParasite"/>
        </authorList>
    </citation>
    <scope>IDENTIFICATION</scope>
</reference>
<proteinExistence type="predicted"/>
<accession>A0AC34Q1N3</accession>
<name>A0AC34Q1N3_9BILA</name>
<organism evidence="1 2">
    <name type="scientific">Panagrolaimus sp. JU765</name>
    <dbReference type="NCBI Taxonomy" id="591449"/>
    <lineage>
        <taxon>Eukaryota</taxon>
        <taxon>Metazoa</taxon>
        <taxon>Ecdysozoa</taxon>
        <taxon>Nematoda</taxon>
        <taxon>Chromadorea</taxon>
        <taxon>Rhabditida</taxon>
        <taxon>Tylenchina</taxon>
        <taxon>Panagrolaimomorpha</taxon>
        <taxon>Panagrolaimoidea</taxon>
        <taxon>Panagrolaimidae</taxon>
        <taxon>Panagrolaimus</taxon>
    </lineage>
</organism>
<evidence type="ECO:0000313" key="2">
    <source>
        <dbReference type="WBParaSite" id="JU765_v2.g11973.t1"/>
    </source>
</evidence>